<dbReference type="AlphaFoldDB" id="A0A9C5Z6X8"/>
<dbReference type="InterPro" id="IPR044004">
    <property type="entry name" value="TSP1_spondin_dom"/>
</dbReference>
<evidence type="ECO:0000256" key="3">
    <source>
        <dbReference type="ARBA" id="ARBA00022530"/>
    </source>
</evidence>
<keyword evidence="6" id="KW-0130">Cell adhesion</keyword>
<dbReference type="GO" id="GO:0005886">
    <property type="term" value="C:plasma membrane"/>
    <property type="evidence" value="ECO:0007669"/>
    <property type="project" value="TreeGrafter"/>
</dbReference>
<dbReference type="InterPro" id="IPR051418">
    <property type="entry name" value="Spondin/Thrombospondin_T1"/>
</dbReference>
<reference evidence="12" key="1">
    <citation type="submission" date="2025-08" db="UniProtKB">
        <authorList>
            <consortium name="RefSeq"/>
        </authorList>
    </citation>
    <scope>IDENTIFICATION</scope>
    <source>
        <tissue evidence="12">Whole body pupa</tissue>
    </source>
</reference>
<dbReference type="PANTHER" id="PTHR11311">
    <property type="entry name" value="SPONDIN"/>
    <property type="match status" value="1"/>
</dbReference>
<keyword evidence="5 9" id="KW-0732">Signal</keyword>
<feature type="chain" id="PRO_5039094764" evidence="9">
    <location>
        <begin position="17"/>
        <end position="538"/>
    </location>
</feature>
<feature type="signal peptide" evidence="9">
    <location>
        <begin position="1"/>
        <end position="16"/>
    </location>
</feature>
<keyword evidence="8" id="KW-0325">Glycoprotein</keyword>
<dbReference type="KEGG" id="gfs:119638316"/>
<dbReference type="SUPFAM" id="SSF82895">
    <property type="entry name" value="TSP-1 type 1 repeat"/>
    <property type="match status" value="1"/>
</dbReference>
<dbReference type="Pfam" id="PF06468">
    <property type="entry name" value="Spond_N"/>
    <property type="match status" value="1"/>
</dbReference>
<dbReference type="InterPro" id="IPR038678">
    <property type="entry name" value="Spondin_N_sf"/>
</dbReference>
<dbReference type="GO" id="GO:0030036">
    <property type="term" value="P:actin cytoskeleton organization"/>
    <property type="evidence" value="ECO:0007669"/>
    <property type="project" value="TreeGrafter"/>
</dbReference>
<evidence type="ECO:0000256" key="6">
    <source>
        <dbReference type="ARBA" id="ARBA00022889"/>
    </source>
</evidence>
<feature type="domain" description="Spondin" evidence="10">
    <location>
        <begin position="110"/>
        <end position="315"/>
    </location>
</feature>
<dbReference type="InterPro" id="IPR036383">
    <property type="entry name" value="TSP1_rpt_sf"/>
</dbReference>
<evidence type="ECO:0000256" key="8">
    <source>
        <dbReference type="ARBA" id="ARBA00023180"/>
    </source>
</evidence>
<evidence type="ECO:0000256" key="2">
    <source>
        <dbReference type="ARBA" id="ARBA00022525"/>
    </source>
</evidence>
<keyword evidence="7" id="KW-1015">Disulfide bond</keyword>
<keyword evidence="3" id="KW-0272">Extracellular matrix</keyword>
<organism evidence="11 12">
    <name type="scientific">Glossina fuscipes</name>
    <dbReference type="NCBI Taxonomy" id="7396"/>
    <lineage>
        <taxon>Eukaryota</taxon>
        <taxon>Metazoa</taxon>
        <taxon>Ecdysozoa</taxon>
        <taxon>Arthropoda</taxon>
        <taxon>Hexapoda</taxon>
        <taxon>Insecta</taxon>
        <taxon>Pterygota</taxon>
        <taxon>Neoptera</taxon>
        <taxon>Endopterygota</taxon>
        <taxon>Diptera</taxon>
        <taxon>Brachycera</taxon>
        <taxon>Muscomorpha</taxon>
        <taxon>Hippoboscoidea</taxon>
        <taxon>Glossinidae</taxon>
        <taxon>Glossina</taxon>
    </lineage>
</organism>
<evidence type="ECO:0000256" key="9">
    <source>
        <dbReference type="SAM" id="SignalP"/>
    </source>
</evidence>
<dbReference type="GO" id="GO:0007155">
    <property type="term" value="P:cell adhesion"/>
    <property type="evidence" value="ECO:0007669"/>
    <property type="project" value="UniProtKB-KW"/>
</dbReference>
<dbReference type="FunFam" id="2.20.100.10:FF:000026">
    <property type="entry name" value="Spondin 1"/>
    <property type="match status" value="1"/>
</dbReference>
<dbReference type="Proteomes" id="UP000092443">
    <property type="component" value="Unplaced"/>
</dbReference>
<sequence>MFIFQFLLLFYTIVAASSPATCSNASVYFSGSDFISSPSIYSYTIESQTPFKKNYTQKLHDYNEQWRTVQHYNNPYRNNRPNVNKNRHSSITPIIPLVTTGRTTSARPEEINNCGLDGLAVYKIVLQTYWTRELFPKHYPDWRPTAQWTKTVGCSHDSSYILYRLGRLASAGVKQFAETGKSDIFDNTSGDQQQQLKKSMPSQNIVANKSGFSVFDEFNLPAIITGAGRSESKFFVDSNHSLISLMTRVVPSPDWFIGIDSFQLCLGGSWIDKVTIEMDPLDAGSDNGFTFTAPNWPTSPQGVIYRITSKYPAHPAGSFFYPTNKRLPPIATVQLMKLKEYELSEVFHFAEDDRKYEVVHTQTHLEMEHNHVEMNNELSASIEQERQNEIAKQPTFLTEKDRIRSQLLAKMNPLNDTLFNKSADVPKNDRKAIILNIASSYGNSKSLLASSPSLTGYPSIVKRHRAKRVRDCRVSHWSEWSVCSKTCGVGEMHRYRKIIKHGKRGGRPCPPLMQSKWCGADIRCHLPNAYFNCRFLAE</sequence>
<dbReference type="Gene3D" id="2.60.40.2130">
    <property type="entry name" value="F-spondin domain"/>
    <property type="match status" value="1"/>
</dbReference>
<protein>
    <submittedName>
        <fullName evidence="12">Uncharacterized protein LOC119638316 isoform X1</fullName>
    </submittedName>
</protein>
<dbReference type="NCBIfam" id="NF038123">
    <property type="entry name" value="NF038123_dom"/>
    <property type="match status" value="1"/>
</dbReference>
<evidence type="ECO:0000256" key="4">
    <source>
        <dbReference type="ARBA" id="ARBA00022723"/>
    </source>
</evidence>
<name>A0A9C5Z6X8_9MUSC</name>
<keyword evidence="2" id="KW-0964">Secreted</keyword>
<evidence type="ECO:0000256" key="5">
    <source>
        <dbReference type="ARBA" id="ARBA00022729"/>
    </source>
</evidence>
<dbReference type="GeneID" id="119638316"/>
<dbReference type="Pfam" id="PF19028">
    <property type="entry name" value="TSP1_spondin"/>
    <property type="match status" value="1"/>
</dbReference>
<keyword evidence="4" id="KW-0479">Metal-binding</keyword>
<evidence type="ECO:0000256" key="1">
    <source>
        <dbReference type="ARBA" id="ARBA00004498"/>
    </source>
</evidence>
<dbReference type="SMART" id="SM00209">
    <property type="entry name" value="TSP1"/>
    <property type="match status" value="1"/>
</dbReference>
<dbReference type="PROSITE" id="PS50092">
    <property type="entry name" value="TSP1"/>
    <property type="match status" value="1"/>
</dbReference>
<proteinExistence type="predicted"/>
<dbReference type="RefSeq" id="XP_037890979.1">
    <property type="nucleotide sequence ID" value="XM_038035051.1"/>
</dbReference>
<dbReference type="InterPro" id="IPR000884">
    <property type="entry name" value="TSP1_rpt"/>
</dbReference>
<comment type="subcellular location">
    <subcellularLocation>
        <location evidence="1">Secreted</location>
        <location evidence="1">Extracellular space</location>
        <location evidence="1">Extracellular matrix</location>
    </subcellularLocation>
</comment>
<dbReference type="GO" id="GO:0046872">
    <property type="term" value="F:metal ion binding"/>
    <property type="evidence" value="ECO:0007669"/>
    <property type="project" value="UniProtKB-KW"/>
</dbReference>
<keyword evidence="11" id="KW-1185">Reference proteome</keyword>
<gene>
    <name evidence="12" type="primary">LOC119638316</name>
</gene>
<evidence type="ECO:0000256" key="7">
    <source>
        <dbReference type="ARBA" id="ARBA00023157"/>
    </source>
</evidence>
<dbReference type="PROSITE" id="PS51020">
    <property type="entry name" value="SPONDIN"/>
    <property type="match status" value="1"/>
</dbReference>
<accession>A0A9C5Z6X8</accession>
<dbReference type="PANTHER" id="PTHR11311:SF15">
    <property type="entry name" value="SPONDIN-2"/>
    <property type="match status" value="1"/>
</dbReference>
<evidence type="ECO:0000259" key="10">
    <source>
        <dbReference type="PROSITE" id="PS51020"/>
    </source>
</evidence>
<dbReference type="Gene3D" id="2.20.100.10">
    <property type="entry name" value="Thrombospondin type-1 (TSP1) repeat"/>
    <property type="match status" value="1"/>
</dbReference>
<dbReference type="InterPro" id="IPR009465">
    <property type="entry name" value="Spondin_N"/>
</dbReference>
<evidence type="ECO:0000313" key="11">
    <source>
        <dbReference type="Proteomes" id="UP000092443"/>
    </source>
</evidence>
<evidence type="ECO:0000313" key="12">
    <source>
        <dbReference type="RefSeq" id="XP_037890979.1"/>
    </source>
</evidence>